<dbReference type="InterPro" id="IPR046450">
    <property type="entry name" value="PA_dom_sf"/>
</dbReference>
<evidence type="ECO:0000313" key="4">
    <source>
        <dbReference type="EMBL" id="MDX2291235.1"/>
    </source>
</evidence>
<evidence type="ECO:0000259" key="3">
    <source>
        <dbReference type="Pfam" id="PF04389"/>
    </source>
</evidence>
<feature type="chain" id="PRO_5046629615" evidence="1">
    <location>
        <begin position="31"/>
        <end position="493"/>
    </location>
</feature>
<dbReference type="InterPro" id="IPR003137">
    <property type="entry name" value="PA_domain"/>
</dbReference>
<organism evidence="4 5">
    <name type="scientific">Streptomyces roseolus</name>
    <dbReference type="NCBI Taxonomy" id="67358"/>
    <lineage>
        <taxon>Bacteria</taxon>
        <taxon>Bacillati</taxon>
        <taxon>Actinomycetota</taxon>
        <taxon>Actinomycetes</taxon>
        <taxon>Kitasatosporales</taxon>
        <taxon>Streptomycetaceae</taxon>
        <taxon>Streptomyces</taxon>
    </lineage>
</organism>
<keyword evidence="5" id="KW-1185">Reference proteome</keyword>
<proteinExistence type="predicted"/>
<comment type="caution">
    <text evidence="4">The sequence shown here is derived from an EMBL/GenBank/DDBJ whole genome shotgun (WGS) entry which is preliminary data.</text>
</comment>
<dbReference type="InterPro" id="IPR045175">
    <property type="entry name" value="M28_fam"/>
</dbReference>
<gene>
    <name evidence="4" type="ORF">R2363_03465</name>
</gene>
<dbReference type="Gene3D" id="3.40.630.10">
    <property type="entry name" value="Zn peptidases"/>
    <property type="match status" value="1"/>
</dbReference>
<evidence type="ECO:0000256" key="1">
    <source>
        <dbReference type="SAM" id="SignalP"/>
    </source>
</evidence>
<dbReference type="Gene3D" id="3.50.30.30">
    <property type="match status" value="1"/>
</dbReference>
<feature type="domain" description="PA" evidence="2">
    <location>
        <begin position="144"/>
        <end position="235"/>
    </location>
</feature>
<dbReference type="Proteomes" id="UP001278571">
    <property type="component" value="Unassembled WGS sequence"/>
</dbReference>
<protein>
    <submittedName>
        <fullName evidence="4">M28 family peptidase</fullName>
    </submittedName>
</protein>
<dbReference type="SUPFAM" id="SSF53187">
    <property type="entry name" value="Zn-dependent exopeptidases"/>
    <property type="match status" value="1"/>
</dbReference>
<evidence type="ECO:0000259" key="2">
    <source>
        <dbReference type="Pfam" id="PF02225"/>
    </source>
</evidence>
<dbReference type="Pfam" id="PF04389">
    <property type="entry name" value="Peptidase_M28"/>
    <property type="match status" value="1"/>
</dbReference>
<reference evidence="4 5" key="1">
    <citation type="submission" date="2023-10" db="EMBL/GenBank/DDBJ databases">
        <authorList>
            <person name="Wang X.X."/>
        </authorList>
    </citation>
    <scope>NUCLEOTIDE SEQUENCE [LARGE SCALE GENOMIC DNA]</scope>
    <source>
        <strain evidence="4 5">NBRC 12816</strain>
    </source>
</reference>
<dbReference type="RefSeq" id="WP_319007813.1">
    <property type="nucleotide sequence ID" value="NZ_JAWJZF010000185.1"/>
</dbReference>
<feature type="domain" description="Peptidase M28" evidence="3">
    <location>
        <begin position="261"/>
        <end position="478"/>
    </location>
</feature>
<name>A0ABU4K185_9ACTN</name>
<keyword evidence="1" id="KW-0732">Signal</keyword>
<dbReference type="EMBL" id="JAWJZF010000185">
    <property type="protein sequence ID" value="MDX2291235.1"/>
    <property type="molecule type" value="Genomic_DNA"/>
</dbReference>
<dbReference type="InterPro" id="IPR007484">
    <property type="entry name" value="Peptidase_M28"/>
</dbReference>
<feature type="signal peptide" evidence="1">
    <location>
        <begin position="1"/>
        <end position="30"/>
    </location>
</feature>
<dbReference type="PANTHER" id="PTHR12147">
    <property type="entry name" value="METALLOPEPTIDASE M28 FAMILY MEMBER"/>
    <property type="match status" value="1"/>
</dbReference>
<dbReference type="SUPFAM" id="SSF52025">
    <property type="entry name" value="PA domain"/>
    <property type="match status" value="1"/>
</dbReference>
<dbReference type="PANTHER" id="PTHR12147:SF26">
    <property type="entry name" value="PEPTIDASE M28 DOMAIN-CONTAINING PROTEIN"/>
    <property type="match status" value="1"/>
</dbReference>
<sequence>MSARRTAAATATLATAALVSPLLLAGPAGAGAEDPGRAAARGAALAAQLVRESTAKDALRHLRAFQSAADRNGGERVASSQGHEASAAYVEGVLRNAGYRTSRQEFGFVYTEDLAESLTVDSPTPREVTVQLMAFTARSPEGGVTGELAVVPVDADNTHGCEPGDFAAGAFTGRIALVKRGGCSFAVKQGNAHAAGALGAIVYNNTSGKINGTIGDSSLARIPTGGISQEDGAALTAEAAAGPVTVTLDIHELRENRRSFNVVAETRGGDAADTVLLGSYLDSQAGTPGINGNGSGSAGLLQVALKLAKSQDKVGNKVRFAWWSAQEFGVAGSHAYVSALTPEQRAQIRLYLNFEAIASPNGAFFVSDGDDSDRVGAGPGPEGSARLEKGITDFLDAKGVPHEGTDFIGLSDYAPFLAAGIPSGGTFTGSDGLKTEAQAARFGGRAGIAYDVNHHQPGDDLANIDMRSFDVNIDVIADAAGRYAHDLGALGGN</sequence>
<evidence type="ECO:0000313" key="5">
    <source>
        <dbReference type="Proteomes" id="UP001278571"/>
    </source>
</evidence>
<dbReference type="Pfam" id="PF02225">
    <property type="entry name" value="PA"/>
    <property type="match status" value="1"/>
</dbReference>
<accession>A0ABU4K185</accession>